<dbReference type="Gene3D" id="2.30.42.10">
    <property type="match status" value="2"/>
</dbReference>
<dbReference type="InterPro" id="IPR001478">
    <property type="entry name" value="PDZ"/>
</dbReference>
<dbReference type="InterPro" id="IPR004387">
    <property type="entry name" value="Pept_M50_Zn"/>
</dbReference>
<dbReference type="PANTHER" id="PTHR42837:SF2">
    <property type="entry name" value="MEMBRANE METALLOPROTEASE ARASP2, CHLOROPLASTIC-RELATED"/>
    <property type="match status" value="1"/>
</dbReference>
<keyword evidence="3" id="KW-0732">Signal</keyword>
<evidence type="ECO:0000313" key="5">
    <source>
        <dbReference type="EMBL" id="TWT66353.1"/>
    </source>
</evidence>
<proteinExistence type="predicted"/>
<feature type="domain" description="PDZ" evidence="4">
    <location>
        <begin position="57"/>
        <end position="102"/>
    </location>
</feature>
<evidence type="ECO:0000259" key="4">
    <source>
        <dbReference type="PROSITE" id="PS50106"/>
    </source>
</evidence>
<dbReference type="EC" id="3.4.21.107" evidence="5"/>
<dbReference type="AlphaFoldDB" id="A0A5C5XVC2"/>
<dbReference type="CDD" id="cd06779">
    <property type="entry name" value="cpPDZ_Deg_HtrA-like"/>
    <property type="match status" value="1"/>
</dbReference>
<dbReference type="InterPro" id="IPR036034">
    <property type="entry name" value="PDZ_sf"/>
</dbReference>
<dbReference type="GO" id="GO:0004222">
    <property type="term" value="F:metalloendopeptidase activity"/>
    <property type="evidence" value="ECO:0007669"/>
    <property type="project" value="InterPro"/>
</dbReference>
<keyword evidence="5" id="KW-0378">Hydrolase</keyword>
<dbReference type="PANTHER" id="PTHR42837">
    <property type="entry name" value="REGULATOR OF SIGMA-E PROTEASE RSEP"/>
    <property type="match status" value="1"/>
</dbReference>
<dbReference type="Pfam" id="PF13180">
    <property type="entry name" value="PDZ_2"/>
    <property type="match status" value="2"/>
</dbReference>
<dbReference type="GO" id="GO:0016020">
    <property type="term" value="C:membrane"/>
    <property type="evidence" value="ECO:0007669"/>
    <property type="project" value="InterPro"/>
</dbReference>
<accession>A0A5C5XVC2</accession>
<keyword evidence="6" id="KW-1185">Reference proteome</keyword>
<protein>
    <submittedName>
        <fullName evidence="5">Putative periplasmic serine endoprotease DegP-like</fullName>
        <ecNumber evidence="5">3.4.21.107</ecNumber>
    </submittedName>
</protein>
<feature type="chain" id="PRO_5022740391" evidence="3">
    <location>
        <begin position="19"/>
        <end position="436"/>
    </location>
</feature>
<dbReference type="SUPFAM" id="SSF50156">
    <property type="entry name" value="PDZ domain-like"/>
    <property type="match status" value="2"/>
</dbReference>
<feature type="compositionally biased region" description="Polar residues" evidence="2">
    <location>
        <begin position="355"/>
        <end position="379"/>
    </location>
</feature>
<dbReference type="PROSITE" id="PS50106">
    <property type="entry name" value="PDZ"/>
    <property type="match status" value="2"/>
</dbReference>
<feature type="domain" description="PDZ" evidence="4">
    <location>
        <begin position="140"/>
        <end position="198"/>
    </location>
</feature>
<evidence type="ECO:0000256" key="2">
    <source>
        <dbReference type="SAM" id="MobiDB-lite"/>
    </source>
</evidence>
<evidence type="ECO:0000256" key="3">
    <source>
        <dbReference type="SAM" id="SignalP"/>
    </source>
</evidence>
<feature type="region of interest" description="Disordered" evidence="2">
    <location>
        <begin position="27"/>
        <end position="63"/>
    </location>
</feature>
<evidence type="ECO:0000256" key="1">
    <source>
        <dbReference type="ARBA" id="ARBA00001947"/>
    </source>
</evidence>
<reference evidence="5 6" key="1">
    <citation type="submission" date="2019-02" db="EMBL/GenBank/DDBJ databases">
        <title>Deep-cultivation of Planctomycetes and their phenomic and genomic characterization uncovers novel biology.</title>
        <authorList>
            <person name="Wiegand S."/>
            <person name="Jogler M."/>
            <person name="Boedeker C."/>
            <person name="Pinto D."/>
            <person name="Vollmers J."/>
            <person name="Rivas-Marin E."/>
            <person name="Kohn T."/>
            <person name="Peeters S.H."/>
            <person name="Heuer A."/>
            <person name="Rast P."/>
            <person name="Oberbeckmann S."/>
            <person name="Bunk B."/>
            <person name="Jeske O."/>
            <person name="Meyerdierks A."/>
            <person name="Storesund J.E."/>
            <person name="Kallscheuer N."/>
            <person name="Luecker S."/>
            <person name="Lage O.M."/>
            <person name="Pohl T."/>
            <person name="Merkel B.J."/>
            <person name="Hornburger P."/>
            <person name="Mueller R.-W."/>
            <person name="Bruemmer F."/>
            <person name="Labrenz M."/>
            <person name="Spormann A.M."/>
            <person name="Op Den Camp H."/>
            <person name="Overmann J."/>
            <person name="Amann R."/>
            <person name="Jetten M.S.M."/>
            <person name="Mascher T."/>
            <person name="Medema M.H."/>
            <person name="Devos D.P."/>
            <person name="Kaster A.-K."/>
            <person name="Ovreas L."/>
            <person name="Rohde M."/>
            <person name="Galperin M.Y."/>
            <person name="Jogler C."/>
        </authorList>
    </citation>
    <scope>NUCLEOTIDE SEQUENCE [LARGE SCALE GENOMIC DNA]</scope>
    <source>
        <strain evidence="5 6">CA85</strain>
    </source>
</reference>
<dbReference type="GO" id="GO:0006508">
    <property type="term" value="P:proteolysis"/>
    <property type="evidence" value="ECO:0007669"/>
    <property type="project" value="UniProtKB-KW"/>
</dbReference>
<dbReference type="SMART" id="SM00228">
    <property type="entry name" value="PDZ"/>
    <property type="match status" value="2"/>
</dbReference>
<feature type="compositionally biased region" description="Basic and acidic residues" evidence="2">
    <location>
        <begin position="44"/>
        <end position="55"/>
    </location>
</feature>
<dbReference type="Proteomes" id="UP000318053">
    <property type="component" value="Unassembled WGS sequence"/>
</dbReference>
<organism evidence="5 6">
    <name type="scientific">Allorhodopirellula solitaria</name>
    <dbReference type="NCBI Taxonomy" id="2527987"/>
    <lineage>
        <taxon>Bacteria</taxon>
        <taxon>Pseudomonadati</taxon>
        <taxon>Planctomycetota</taxon>
        <taxon>Planctomycetia</taxon>
        <taxon>Pirellulales</taxon>
        <taxon>Pirellulaceae</taxon>
        <taxon>Allorhodopirellula</taxon>
    </lineage>
</organism>
<dbReference type="EMBL" id="SJPK01000005">
    <property type="protein sequence ID" value="TWT66353.1"/>
    <property type="molecule type" value="Genomic_DNA"/>
</dbReference>
<gene>
    <name evidence="5" type="primary">degP1</name>
    <name evidence="5" type="ORF">CA85_24470</name>
</gene>
<sequence length="436" mass="48531" precursor="true">MKRNRTNSWYLAATIAVAAGLPSASQLQGQPVADSDSTANQSREASDAAHTDHQSPELGVMVGSSPGEGVCVIDTLRRGPADRAGIEPGDYIIAVNDQTVSNPLELKQKIDQLNRNDTINVNVWRRGKFAAKEVRLAARSEELPESHRGWLGVVLLPADESDTGVVIQEVATNSPAEHAGLQRGDEVIAMNGERVESLEGFVDDVSDFEPGNEIRLTIERTGQEQEISAELGVVAEAPMQWFRTQTATPRDARIMAMPELRPLTSPAVIDDILDDMRRQIRILRQEVDELKEPDATSGPAAEAAPQNDDVSHHRSRPERLSPTVQRVPSESTLRARAILSQVGFRGDFPPNISNDWSGARYTSPNYSQWRNNQRPSTSSNNRTNYYYPRYNRGYRNYGRGNYRYYRYGGRPYYYGGRLPYGYRGGVGFGTGLNVYW</sequence>
<name>A0A5C5XVC2_9BACT</name>
<feature type="region of interest" description="Disordered" evidence="2">
    <location>
        <begin position="287"/>
        <end position="329"/>
    </location>
</feature>
<evidence type="ECO:0000313" key="6">
    <source>
        <dbReference type="Proteomes" id="UP000318053"/>
    </source>
</evidence>
<comment type="cofactor">
    <cofactor evidence="1">
        <name>Zn(2+)</name>
        <dbReference type="ChEBI" id="CHEBI:29105"/>
    </cofactor>
</comment>
<comment type="caution">
    <text evidence="5">The sequence shown here is derived from an EMBL/GenBank/DDBJ whole genome shotgun (WGS) entry which is preliminary data.</text>
</comment>
<feature type="region of interest" description="Disordered" evidence="2">
    <location>
        <begin position="355"/>
        <end position="384"/>
    </location>
</feature>
<feature type="signal peptide" evidence="3">
    <location>
        <begin position="1"/>
        <end position="18"/>
    </location>
</feature>
<keyword evidence="5" id="KW-0645">Protease</keyword>
<dbReference type="RefSeq" id="WP_186774883.1">
    <property type="nucleotide sequence ID" value="NZ_SJPK01000005.1"/>
</dbReference>
<feature type="compositionally biased region" description="Polar residues" evidence="2">
    <location>
        <begin position="27"/>
        <end position="43"/>
    </location>
</feature>